<organism evidence="2 3">
    <name type="scientific">Bacteroides caecimuris</name>
    <dbReference type="NCBI Taxonomy" id="1796613"/>
    <lineage>
        <taxon>Bacteria</taxon>
        <taxon>Pseudomonadati</taxon>
        <taxon>Bacteroidota</taxon>
        <taxon>Bacteroidia</taxon>
        <taxon>Bacteroidales</taxon>
        <taxon>Bacteroidaceae</taxon>
        <taxon>Bacteroides</taxon>
    </lineage>
</organism>
<evidence type="ECO:0000313" key="3">
    <source>
        <dbReference type="Proteomes" id="UP000309566"/>
    </source>
</evidence>
<comment type="caution">
    <text evidence="2">The sequence shown here is derived from an EMBL/GenBank/DDBJ whole genome shotgun (WGS) entry which is preliminary data.</text>
</comment>
<dbReference type="AlphaFoldDB" id="A0A4S2CBY2"/>
<dbReference type="Proteomes" id="UP000309566">
    <property type="component" value="Unassembled WGS sequence"/>
</dbReference>
<feature type="transmembrane region" description="Helical" evidence="1">
    <location>
        <begin position="6"/>
        <end position="27"/>
    </location>
</feature>
<evidence type="ECO:0000313" key="2">
    <source>
        <dbReference type="EMBL" id="TGY24985.1"/>
    </source>
</evidence>
<feature type="non-terminal residue" evidence="2">
    <location>
        <position position="98"/>
    </location>
</feature>
<keyword evidence="1" id="KW-0812">Transmembrane</keyword>
<evidence type="ECO:0000256" key="1">
    <source>
        <dbReference type="SAM" id="Phobius"/>
    </source>
</evidence>
<keyword evidence="1" id="KW-1133">Transmembrane helix</keyword>
<feature type="transmembrane region" description="Helical" evidence="1">
    <location>
        <begin position="39"/>
        <end position="59"/>
    </location>
</feature>
<dbReference type="EMBL" id="SRYX01000127">
    <property type="protein sequence ID" value="TGY24985.1"/>
    <property type="molecule type" value="Genomic_DNA"/>
</dbReference>
<gene>
    <name evidence="2" type="ORF">E5353_18000</name>
</gene>
<sequence length="98" mass="10869">MAGVLLAYSLLASTLLIVVWAVYKCALANLGCFRFNRTLLLSCVGISFILPVFILNPFWVADIVENNVEIAFNPVDVAYIANTVSEQITPIWDYIVTL</sequence>
<name>A0A4S2CBY2_9BACE</name>
<accession>A0A4S2CBY2</accession>
<proteinExistence type="predicted"/>
<reference evidence="2 3" key="1">
    <citation type="submission" date="2019-04" db="EMBL/GenBank/DDBJ databases">
        <title>Microbes associate with the intestines of laboratory mice.</title>
        <authorList>
            <person name="Navarre W."/>
            <person name="Wong E."/>
            <person name="Huang K."/>
            <person name="Tropini C."/>
            <person name="Ng K."/>
            <person name="Yu B."/>
        </authorList>
    </citation>
    <scope>NUCLEOTIDE SEQUENCE [LARGE SCALE GENOMIC DNA]</scope>
    <source>
        <strain evidence="2 3">NM63_1-25</strain>
    </source>
</reference>
<keyword evidence="1" id="KW-0472">Membrane</keyword>
<protein>
    <submittedName>
        <fullName evidence="2">TonB family domain-containing protein</fullName>
    </submittedName>
</protein>